<reference evidence="1 2" key="1">
    <citation type="submission" date="2021-01" db="EMBL/GenBank/DDBJ databases">
        <title>Whole genome shotgun sequence of Microbispora corallina NBRC 16416.</title>
        <authorList>
            <person name="Komaki H."/>
            <person name="Tamura T."/>
        </authorList>
    </citation>
    <scope>NUCLEOTIDE SEQUENCE [LARGE SCALE GENOMIC DNA]</scope>
    <source>
        <strain evidence="1 2">NBRC 16416</strain>
    </source>
</reference>
<protein>
    <submittedName>
        <fullName evidence="1">Uncharacterized protein</fullName>
    </submittedName>
</protein>
<sequence length="65" mass="6702">MTCPERRDLDGLAVTVSYTVRVCRGVGLVEVLGEVLADGVEDAVPTATVATAGSVDTPVVEILQS</sequence>
<comment type="caution">
    <text evidence="1">The sequence shown here is derived from an EMBL/GenBank/DDBJ whole genome shotgun (WGS) entry which is preliminary data.</text>
</comment>
<organism evidence="1 2">
    <name type="scientific">Microbispora corallina</name>
    <dbReference type="NCBI Taxonomy" id="83302"/>
    <lineage>
        <taxon>Bacteria</taxon>
        <taxon>Bacillati</taxon>
        <taxon>Actinomycetota</taxon>
        <taxon>Actinomycetes</taxon>
        <taxon>Streptosporangiales</taxon>
        <taxon>Streptosporangiaceae</taxon>
        <taxon>Microbispora</taxon>
    </lineage>
</organism>
<dbReference type="EMBL" id="BOOC01000030">
    <property type="protein sequence ID" value="GIH42292.1"/>
    <property type="molecule type" value="Genomic_DNA"/>
</dbReference>
<evidence type="ECO:0000313" key="2">
    <source>
        <dbReference type="Proteomes" id="UP000603904"/>
    </source>
</evidence>
<keyword evidence="2" id="KW-1185">Reference proteome</keyword>
<gene>
    <name evidence="1" type="ORF">Mco01_52920</name>
</gene>
<accession>A0ABQ4G5H4</accession>
<name>A0ABQ4G5H4_9ACTN</name>
<evidence type="ECO:0000313" key="1">
    <source>
        <dbReference type="EMBL" id="GIH42292.1"/>
    </source>
</evidence>
<dbReference type="Proteomes" id="UP000603904">
    <property type="component" value="Unassembled WGS sequence"/>
</dbReference>
<proteinExistence type="predicted"/>